<keyword evidence="3" id="KW-1185">Reference proteome</keyword>
<proteinExistence type="predicted"/>
<sequence>METTTPTIIVKPDLPPSHITIYAPFTPRTYSCCQCEHTGHELIFVQGKAVTSCPHRHDPRACIPSYNGGAHGCQVWDHLGQPAPKLRIPAVFLCSTCKIEHSVYEIMTQLTVTCRCGAPYLEAVYDQFGTILLWPRGDSSLDNLTDFKKVAEARRRLLELGAMPWVEQGESLQEYFDAQSPVKFLDEVDVIKQAIKRPKDGRQELDIAIEMLPSPSLSPSLSPSPSPPPPEGTESLEGMKRLLRGTGFELVSANLMKEIMSAKHSRGWSQVS</sequence>
<reference evidence="2" key="2">
    <citation type="submission" date="2023-05" db="EMBL/GenBank/DDBJ databases">
        <authorList>
            <consortium name="Lawrence Berkeley National Laboratory"/>
            <person name="Steindorff A."/>
            <person name="Hensen N."/>
            <person name="Bonometti L."/>
            <person name="Westerberg I."/>
            <person name="Brannstrom I.O."/>
            <person name="Guillou S."/>
            <person name="Cros-Aarteil S."/>
            <person name="Calhoun S."/>
            <person name="Haridas S."/>
            <person name="Kuo A."/>
            <person name="Mondo S."/>
            <person name="Pangilinan J."/>
            <person name="Riley R."/>
            <person name="Labutti K."/>
            <person name="Andreopoulos B."/>
            <person name="Lipzen A."/>
            <person name="Chen C."/>
            <person name="Yanf M."/>
            <person name="Daum C."/>
            <person name="Ng V."/>
            <person name="Clum A."/>
            <person name="Ohm R."/>
            <person name="Martin F."/>
            <person name="Silar P."/>
            <person name="Natvig D."/>
            <person name="Lalanne C."/>
            <person name="Gautier V."/>
            <person name="Ament-Velasquez S.L."/>
            <person name="Kruys A."/>
            <person name="Hutchinson M.I."/>
            <person name="Powell A.J."/>
            <person name="Barry K."/>
            <person name="Miller A.N."/>
            <person name="Grigoriev I.V."/>
            <person name="Debuchy R."/>
            <person name="Gladieux P."/>
            <person name="Thoren M.H."/>
            <person name="Johannesson H."/>
        </authorList>
    </citation>
    <scope>NUCLEOTIDE SEQUENCE</scope>
    <source>
        <strain evidence="2">CBS 892.96</strain>
    </source>
</reference>
<protein>
    <submittedName>
        <fullName evidence="2">Uncharacterized protein</fullName>
    </submittedName>
</protein>
<evidence type="ECO:0000313" key="2">
    <source>
        <dbReference type="EMBL" id="KAK4176150.1"/>
    </source>
</evidence>
<evidence type="ECO:0000256" key="1">
    <source>
        <dbReference type="SAM" id="MobiDB-lite"/>
    </source>
</evidence>
<comment type="caution">
    <text evidence="2">The sequence shown here is derived from an EMBL/GenBank/DDBJ whole genome shotgun (WGS) entry which is preliminary data.</text>
</comment>
<name>A0AAN6W6W2_9PEZI</name>
<gene>
    <name evidence="2" type="ORF">QBC36DRAFT_329928</name>
</gene>
<organism evidence="2 3">
    <name type="scientific">Triangularia setosa</name>
    <dbReference type="NCBI Taxonomy" id="2587417"/>
    <lineage>
        <taxon>Eukaryota</taxon>
        <taxon>Fungi</taxon>
        <taxon>Dikarya</taxon>
        <taxon>Ascomycota</taxon>
        <taxon>Pezizomycotina</taxon>
        <taxon>Sordariomycetes</taxon>
        <taxon>Sordariomycetidae</taxon>
        <taxon>Sordariales</taxon>
        <taxon>Podosporaceae</taxon>
        <taxon>Triangularia</taxon>
    </lineage>
</organism>
<dbReference type="AlphaFoldDB" id="A0AAN6W6W2"/>
<feature type="region of interest" description="Disordered" evidence="1">
    <location>
        <begin position="216"/>
        <end position="239"/>
    </location>
</feature>
<dbReference type="EMBL" id="MU866207">
    <property type="protein sequence ID" value="KAK4176150.1"/>
    <property type="molecule type" value="Genomic_DNA"/>
</dbReference>
<feature type="compositionally biased region" description="Pro residues" evidence="1">
    <location>
        <begin position="222"/>
        <end position="231"/>
    </location>
</feature>
<evidence type="ECO:0000313" key="3">
    <source>
        <dbReference type="Proteomes" id="UP001302321"/>
    </source>
</evidence>
<dbReference type="Proteomes" id="UP001302321">
    <property type="component" value="Unassembled WGS sequence"/>
</dbReference>
<reference evidence="2" key="1">
    <citation type="journal article" date="2023" name="Mol. Phylogenet. Evol.">
        <title>Genome-scale phylogeny and comparative genomics of the fungal order Sordariales.</title>
        <authorList>
            <person name="Hensen N."/>
            <person name="Bonometti L."/>
            <person name="Westerberg I."/>
            <person name="Brannstrom I.O."/>
            <person name="Guillou S."/>
            <person name="Cros-Aarteil S."/>
            <person name="Calhoun S."/>
            <person name="Haridas S."/>
            <person name="Kuo A."/>
            <person name="Mondo S."/>
            <person name="Pangilinan J."/>
            <person name="Riley R."/>
            <person name="LaButti K."/>
            <person name="Andreopoulos B."/>
            <person name="Lipzen A."/>
            <person name="Chen C."/>
            <person name="Yan M."/>
            <person name="Daum C."/>
            <person name="Ng V."/>
            <person name="Clum A."/>
            <person name="Steindorff A."/>
            <person name="Ohm R.A."/>
            <person name="Martin F."/>
            <person name="Silar P."/>
            <person name="Natvig D.O."/>
            <person name="Lalanne C."/>
            <person name="Gautier V."/>
            <person name="Ament-Velasquez S.L."/>
            <person name="Kruys A."/>
            <person name="Hutchinson M.I."/>
            <person name="Powell A.J."/>
            <person name="Barry K."/>
            <person name="Miller A.N."/>
            <person name="Grigoriev I.V."/>
            <person name="Debuchy R."/>
            <person name="Gladieux P."/>
            <person name="Hiltunen Thoren M."/>
            <person name="Johannesson H."/>
        </authorList>
    </citation>
    <scope>NUCLEOTIDE SEQUENCE</scope>
    <source>
        <strain evidence="2">CBS 892.96</strain>
    </source>
</reference>
<accession>A0AAN6W6W2</accession>